<name>A0A1A9WP86_9MUSC</name>
<evidence type="ECO:0000256" key="1">
    <source>
        <dbReference type="ARBA" id="ARBA00004193"/>
    </source>
</evidence>
<evidence type="ECO:0000256" key="4">
    <source>
        <dbReference type="ARBA" id="ARBA00022741"/>
    </source>
</evidence>
<dbReference type="PANTHER" id="PTHR46149">
    <property type="entry name" value="MIP08469P"/>
    <property type="match status" value="1"/>
</dbReference>
<dbReference type="InterPro" id="IPR005225">
    <property type="entry name" value="Small_GTP-bd"/>
</dbReference>
<protein>
    <recommendedName>
        <fullName evidence="13">GTP-binding protein Rhes</fullName>
    </recommendedName>
</protein>
<comment type="subcellular location">
    <subcellularLocation>
        <location evidence="1">Cell membrane</location>
        <topology evidence="1">Lipid-anchor</topology>
    </subcellularLocation>
</comment>
<reference evidence="12" key="1">
    <citation type="submission" date="2014-03" db="EMBL/GenBank/DDBJ databases">
        <authorList>
            <person name="Aksoy S."/>
            <person name="Warren W."/>
            <person name="Wilson R.K."/>
        </authorList>
    </citation>
    <scope>NUCLEOTIDE SEQUENCE [LARGE SCALE GENOMIC DNA]</scope>
    <source>
        <strain evidence="12">IAEA</strain>
    </source>
</reference>
<evidence type="ECO:0000313" key="12">
    <source>
        <dbReference type="Proteomes" id="UP000091820"/>
    </source>
</evidence>
<dbReference type="InterPro" id="IPR001806">
    <property type="entry name" value="Small_GTPase"/>
</dbReference>
<proteinExistence type="inferred from homology"/>
<keyword evidence="4" id="KW-0547">Nucleotide-binding</keyword>
<dbReference type="SUPFAM" id="SSF52540">
    <property type="entry name" value="P-loop containing nucleoside triphosphate hydrolases"/>
    <property type="match status" value="1"/>
</dbReference>
<dbReference type="PANTHER" id="PTHR46149:SF7">
    <property type="entry name" value="GTP-BINDING PROTEIN DI-RAS2"/>
    <property type="match status" value="1"/>
</dbReference>
<dbReference type="PRINTS" id="PR00449">
    <property type="entry name" value="RASTRNSFRMNG"/>
</dbReference>
<keyword evidence="7" id="KW-0449">Lipoprotein</keyword>
<dbReference type="PROSITE" id="PS51419">
    <property type="entry name" value="RAB"/>
    <property type="match status" value="1"/>
</dbReference>
<dbReference type="GO" id="GO:0003924">
    <property type="term" value="F:GTPase activity"/>
    <property type="evidence" value="ECO:0007669"/>
    <property type="project" value="InterPro"/>
</dbReference>
<evidence type="ECO:0000256" key="8">
    <source>
        <dbReference type="ARBA" id="ARBA00023289"/>
    </source>
</evidence>
<dbReference type="SMART" id="SM00173">
    <property type="entry name" value="RAS"/>
    <property type="match status" value="1"/>
</dbReference>
<accession>A0A1A9WP86</accession>
<feature type="compositionally biased region" description="Low complexity" evidence="10">
    <location>
        <begin position="29"/>
        <end position="38"/>
    </location>
</feature>
<keyword evidence="6" id="KW-0472">Membrane</keyword>
<dbReference type="NCBIfam" id="TIGR00231">
    <property type="entry name" value="small_GTP"/>
    <property type="match status" value="1"/>
</dbReference>
<dbReference type="InterPro" id="IPR027417">
    <property type="entry name" value="P-loop_NTPase"/>
</dbReference>
<dbReference type="Gene3D" id="3.40.50.300">
    <property type="entry name" value="P-loop containing nucleotide triphosphate hydrolases"/>
    <property type="match status" value="1"/>
</dbReference>
<dbReference type="STRING" id="37001.A0A1A9WP86"/>
<dbReference type="GO" id="GO:0005525">
    <property type="term" value="F:GTP binding"/>
    <property type="evidence" value="ECO:0007669"/>
    <property type="project" value="UniProtKB-KW"/>
</dbReference>
<keyword evidence="8" id="KW-0636">Prenylation</keyword>
<evidence type="ECO:0000256" key="2">
    <source>
        <dbReference type="ARBA" id="ARBA00022475"/>
    </source>
</evidence>
<organism evidence="11 12">
    <name type="scientific">Glossina brevipalpis</name>
    <dbReference type="NCBI Taxonomy" id="37001"/>
    <lineage>
        <taxon>Eukaryota</taxon>
        <taxon>Metazoa</taxon>
        <taxon>Ecdysozoa</taxon>
        <taxon>Arthropoda</taxon>
        <taxon>Hexapoda</taxon>
        <taxon>Insecta</taxon>
        <taxon>Pterygota</taxon>
        <taxon>Neoptera</taxon>
        <taxon>Endopterygota</taxon>
        <taxon>Diptera</taxon>
        <taxon>Brachycera</taxon>
        <taxon>Muscomorpha</taxon>
        <taxon>Hippoboscoidea</taxon>
        <taxon>Glossinidae</taxon>
        <taxon>Glossina</taxon>
    </lineage>
</organism>
<dbReference type="AlphaFoldDB" id="A0A1A9WP86"/>
<keyword evidence="12" id="KW-1185">Reference proteome</keyword>
<evidence type="ECO:0000256" key="10">
    <source>
        <dbReference type="SAM" id="MobiDB-lite"/>
    </source>
</evidence>
<feature type="region of interest" description="Disordered" evidence="10">
    <location>
        <begin position="21"/>
        <end position="50"/>
    </location>
</feature>
<sequence>MPGSCQRIRLPSLTSILKSTRANSADYPSSSSSSSSNSTRTDKCATTTHSSAQLIRKQQHRIVVMGAGRVGKSCIISQFLYEKFNVRYKKTVEELHRGEYELPDGSALTLDILDTSGYFEFPAMRTLSIATGVAFILVYAVDDIESWYEVERLRTQIITEKGNKPPIVVVGNKNDVCERQVEYEVTEMVVCEDWQCGYVECSAKENRGILEIFKELLVQANIRYNLSPAVRRRRQSLPSFGTGAKGGKSPSFRTGLKRHSCTMT</sequence>
<dbReference type="Pfam" id="PF00071">
    <property type="entry name" value="Ras"/>
    <property type="match status" value="1"/>
</dbReference>
<evidence type="ECO:0000256" key="7">
    <source>
        <dbReference type="ARBA" id="ARBA00023288"/>
    </source>
</evidence>
<dbReference type="EnsemblMetazoa" id="GBRI026865-RA">
    <property type="protein sequence ID" value="GBRI026865-PA"/>
    <property type="gene ID" value="GBRI026865"/>
</dbReference>
<evidence type="ECO:0000256" key="3">
    <source>
        <dbReference type="ARBA" id="ARBA00022481"/>
    </source>
</evidence>
<dbReference type="GO" id="GO:0005886">
    <property type="term" value="C:plasma membrane"/>
    <property type="evidence" value="ECO:0007669"/>
    <property type="project" value="UniProtKB-SubCell"/>
</dbReference>
<dbReference type="VEuPathDB" id="VectorBase:GBRI026865"/>
<evidence type="ECO:0000313" key="11">
    <source>
        <dbReference type="EnsemblMetazoa" id="GBRI026865-PA"/>
    </source>
</evidence>
<evidence type="ECO:0000256" key="9">
    <source>
        <dbReference type="ARBA" id="ARBA00038061"/>
    </source>
</evidence>
<evidence type="ECO:0000256" key="6">
    <source>
        <dbReference type="ARBA" id="ARBA00023136"/>
    </source>
</evidence>
<dbReference type="Proteomes" id="UP000091820">
    <property type="component" value="Unassembled WGS sequence"/>
</dbReference>
<evidence type="ECO:0008006" key="13">
    <source>
        <dbReference type="Google" id="ProtNLM"/>
    </source>
</evidence>
<dbReference type="PROSITE" id="PS51421">
    <property type="entry name" value="RAS"/>
    <property type="match status" value="1"/>
</dbReference>
<comment type="similarity">
    <text evidence="9">Belongs to the small GTPase superfamily. RasD family.</text>
</comment>
<dbReference type="FunFam" id="3.40.50.300:FF:000475">
    <property type="entry name" value="GTP-binding protein Rhes"/>
    <property type="match status" value="1"/>
</dbReference>
<dbReference type="InterPro" id="IPR052236">
    <property type="entry name" value="Small_GTPase_RasD"/>
</dbReference>
<keyword evidence="5" id="KW-0342">GTP-binding</keyword>
<evidence type="ECO:0000256" key="5">
    <source>
        <dbReference type="ARBA" id="ARBA00023134"/>
    </source>
</evidence>
<reference evidence="11" key="2">
    <citation type="submission" date="2020-05" db="UniProtKB">
        <authorList>
            <consortium name="EnsemblMetazoa"/>
        </authorList>
    </citation>
    <scope>IDENTIFICATION</scope>
    <source>
        <strain evidence="11">IAEA</strain>
    </source>
</reference>
<keyword evidence="2" id="KW-1003">Cell membrane</keyword>
<dbReference type="SMART" id="SM00175">
    <property type="entry name" value="RAB"/>
    <property type="match status" value="1"/>
</dbReference>
<dbReference type="SMART" id="SM00174">
    <property type="entry name" value="RHO"/>
    <property type="match status" value="1"/>
</dbReference>
<keyword evidence="3" id="KW-0488">Methylation</keyword>